<reference evidence="4 5" key="1">
    <citation type="submission" date="2018-11" db="EMBL/GenBank/DDBJ databases">
        <title>Trebonia kvetii gen.nov., sp.nov., a novel acidophilic actinobacterium, and proposal of the new actinobacterial family Treboniaceae fam. nov.</title>
        <authorList>
            <person name="Rapoport D."/>
            <person name="Sagova-Mareckova M."/>
            <person name="Sedlacek I."/>
            <person name="Provaznik J."/>
            <person name="Kralova S."/>
            <person name="Pavlinic D."/>
            <person name="Benes V."/>
            <person name="Kopecky J."/>
        </authorList>
    </citation>
    <scope>NUCLEOTIDE SEQUENCE [LARGE SCALE GENOMIC DNA]</scope>
    <source>
        <strain evidence="4 5">15Tr583</strain>
    </source>
</reference>
<dbReference type="AlphaFoldDB" id="A0A6P2C7Q2"/>
<evidence type="ECO:0000256" key="2">
    <source>
        <dbReference type="ARBA" id="ARBA00023027"/>
    </source>
</evidence>
<accession>A0A6P2C7Q2</accession>
<name>A0A6P2C7Q2_9ACTN</name>
<keyword evidence="1" id="KW-0560">Oxidoreductase</keyword>
<evidence type="ECO:0000256" key="1">
    <source>
        <dbReference type="ARBA" id="ARBA00023002"/>
    </source>
</evidence>
<evidence type="ECO:0000259" key="3">
    <source>
        <dbReference type="Pfam" id="PF02826"/>
    </source>
</evidence>
<dbReference type="Gene3D" id="3.40.50.720">
    <property type="entry name" value="NAD(P)-binding Rossmann-like Domain"/>
    <property type="match status" value="2"/>
</dbReference>
<proteinExistence type="predicted"/>
<protein>
    <submittedName>
        <fullName evidence="4">Dihydrofolate reductase</fullName>
    </submittedName>
</protein>
<keyword evidence="2" id="KW-0520">NAD</keyword>
<dbReference type="OrthoDB" id="4324715at2"/>
<dbReference type="SUPFAM" id="SSF51735">
    <property type="entry name" value="NAD(P)-binding Rossmann-fold domains"/>
    <property type="match status" value="1"/>
</dbReference>
<dbReference type="InterPro" id="IPR029753">
    <property type="entry name" value="D-isomer_DH_CS"/>
</dbReference>
<dbReference type="Proteomes" id="UP000460272">
    <property type="component" value="Unassembled WGS sequence"/>
</dbReference>
<dbReference type="GO" id="GO:0051287">
    <property type="term" value="F:NAD binding"/>
    <property type="evidence" value="ECO:0007669"/>
    <property type="project" value="InterPro"/>
</dbReference>
<feature type="domain" description="D-isomer specific 2-hydroxyacid dehydrogenase NAD-binding" evidence="3">
    <location>
        <begin position="104"/>
        <end position="275"/>
    </location>
</feature>
<dbReference type="Pfam" id="PF02826">
    <property type="entry name" value="2-Hacid_dh_C"/>
    <property type="match status" value="1"/>
</dbReference>
<dbReference type="PANTHER" id="PTHR43333:SF1">
    <property type="entry name" value="D-ISOMER SPECIFIC 2-HYDROXYACID DEHYDROGENASE NAD-BINDING DOMAIN-CONTAINING PROTEIN"/>
    <property type="match status" value="1"/>
</dbReference>
<dbReference type="GO" id="GO:0016616">
    <property type="term" value="F:oxidoreductase activity, acting on the CH-OH group of donors, NAD or NADP as acceptor"/>
    <property type="evidence" value="ECO:0007669"/>
    <property type="project" value="UniProtKB-ARBA"/>
</dbReference>
<evidence type="ECO:0000313" key="5">
    <source>
        <dbReference type="Proteomes" id="UP000460272"/>
    </source>
</evidence>
<gene>
    <name evidence="4" type="ORF">EAS64_05005</name>
</gene>
<dbReference type="PROSITE" id="PS00671">
    <property type="entry name" value="D_2_HYDROXYACID_DH_3"/>
    <property type="match status" value="1"/>
</dbReference>
<dbReference type="CDD" id="cd12166">
    <property type="entry name" value="2-Hacid_dh_7"/>
    <property type="match status" value="1"/>
</dbReference>
<dbReference type="InterPro" id="IPR006140">
    <property type="entry name" value="D-isomer_DH_NAD-bd"/>
</dbReference>
<organism evidence="4 5">
    <name type="scientific">Trebonia kvetii</name>
    <dbReference type="NCBI Taxonomy" id="2480626"/>
    <lineage>
        <taxon>Bacteria</taxon>
        <taxon>Bacillati</taxon>
        <taxon>Actinomycetota</taxon>
        <taxon>Actinomycetes</taxon>
        <taxon>Streptosporangiales</taxon>
        <taxon>Treboniaceae</taxon>
        <taxon>Trebonia</taxon>
    </lineage>
</organism>
<dbReference type="InterPro" id="IPR036291">
    <property type="entry name" value="NAD(P)-bd_dom_sf"/>
</dbReference>
<keyword evidence="5" id="KW-1185">Reference proteome</keyword>
<sequence>MAWVPYASRAEAEGRLGGIPDGLDLDFYRADGDDFPATADEVAFYVLPYMKGTSVLDKVGQMPRLEVVQTLTAGYEDVLPLLPDQVTLCNAAGLHDTSTAELAVALALASGRHLDWFARDQVTGTWGQRPGRALADQRVLIVGYGRIGAAIEARLQGFEVASVTRVSGRGRSGPPLVHPVGDLHGLLPEADVVFVVAPHTPQTEGMFGARELGLLPDGALLVNVARGKLVDTAALLAELSARRITAALDVTDPEPLPVGHPLWHAPGVLISPHVGGASSAFTPRADRLIAAQLTRFAAGQPLANVVRPGHALPA</sequence>
<comment type="caution">
    <text evidence="4">The sequence shown here is derived from an EMBL/GenBank/DDBJ whole genome shotgun (WGS) entry which is preliminary data.</text>
</comment>
<dbReference type="PANTHER" id="PTHR43333">
    <property type="entry name" value="2-HACID_DH_C DOMAIN-CONTAINING PROTEIN"/>
    <property type="match status" value="1"/>
</dbReference>
<evidence type="ECO:0000313" key="4">
    <source>
        <dbReference type="EMBL" id="TVZ07452.1"/>
    </source>
</evidence>
<dbReference type="EMBL" id="RPFW01000001">
    <property type="protein sequence ID" value="TVZ07452.1"/>
    <property type="molecule type" value="Genomic_DNA"/>
</dbReference>